<protein>
    <recommendedName>
        <fullName evidence="4">ABC transporter permease</fullName>
    </recommendedName>
</protein>
<evidence type="ECO:0000313" key="3">
    <source>
        <dbReference type="Proteomes" id="UP000037023"/>
    </source>
</evidence>
<dbReference type="RefSeq" id="WP_033201673.1">
    <property type="nucleotide sequence ID" value="NZ_LGUP01000414.1"/>
</dbReference>
<keyword evidence="1" id="KW-0472">Membrane</keyword>
<feature type="transmembrane region" description="Helical" evidence="1">
    <location>
        <begin position="168"/>
        <end position="188"/>
    </location>
</feature>
<dbReference type="EMBL" id="LGUP01000414">
    <property type="protein sequence ID" value="KOG07463.1"/>
    <property type="molecule type" value="Genomic_DNA"/>
</dbReference>
<gene>
    <name evidence="2" type="ORF">ADK34_40385</name>
</gene>
<feature type="transmembrane region" description="Helical" evidence="1">
    <location>
        <begin position="20"/>
        <end position="39"/>
    </location>
</feature>
<keyword evidence="1" id="KW-1133">Transmembrane helix</keyword>
<feature type="transmembrane region" description="Helical" evidence="1">
    <location>
        <begin position="216"/>
        <end position="238"/>
    </location>
</feature>
<evidence type="ECO:0008006" key="4">
    <source>
        <dbReference type="Google" id="ProtNLM"/>
    </source>
</evidence>
<organism evidence="2 3">
    <name type="scientific">Streptomyces viridochromogenes</name>
    <dbReference type="NCBI Taxonomy" id="1938"/>
    <lineage>
        <taxon>Bacteria</taxon>
        <taxon>Bacillati</taxon>
        <taxon>Actinomycetota</taxon>
        <taxon>Actinomycetes</taxon>
        <taxon>Kitasatosporales</taxon>
        <taxon>Streptomycetaceae</taxon>
        <taxon>Streptomyces</taxon>
    </lineage>
</organism>
<feature type="transmembrane region" description="Helical" evidence="1">
    <location>
        <begin position="135"/>
        <end position="156"/>
    </location>
</feature>
<dbReference type="PATRIC" id="fig|1938.6.peg.8697"/>
<dbReference type="OrthoDB" id="3297477at2"/>
<feature type="transmembrane region" description="Helical" evidence="1">
    <location>
        <begin position="98"/>
        <end position="123"/>
    </location>
</feature>
<feature type="transmembrane region" description="Helical" evidence="1">
    <location>
        <begin position="59"/>
        <end position="77"/>
    </location>
</feature>
<keyword evidence="1" id="KW-0812">Transmembrane</keyword>
<sequence length="245" mass="25218">MRHALAAEWVKLTTLRSPKWSPAVYLVLMIGLAFVYGMVPGEKQLTAPGFDPVGLGLSAVPLGMIVLVIMGILAVTGEYASGSIRSSLLAVPDRARFYYAKVGLVSLVSGVLAVVGVVPAFLIVQSGIGEHRAPAGLATAGHVAGAVLYTALLVAFSMGVATLLRSGAAALSILLPLFFMLSTILSNIPGVGEVARFLPDVAGGMVLRGSGGDEVLGAWSGLGVLTVWTVGAVALGHWTTVRRDV</sequence>
<evidence type="ECO:0000256" key="1">
    <source>
        <dbReference type="SAM" id="Phobius"/>
    </source>
</evidence>
<dbReference type="AlphaFoldDB" id="A0A0L8J1B9"/>
<evidence type="ECO:0000313" key="2">
    <source>
        <dbReference type="EMBL" id="KOG07463.1"/>
    </source>
</evidence>
<name>A0A0L8J1B9_STRVR</name>
<comment type="caution">
    <text evidence="2">The sequence shown here is derived from an EMBL/GenBank/DDBJ whole genome shotgun (WGS) entry which is preliminary data.</text>
</comment>
<reference evidence="2 3" key="1">
    <citation type="submission" date="2015-06" db="EMBL/GenBank/DDBJ databases">
        <authorList>
            <person name="Hoefler B.C."/>
            <person name="Straight P.D."/>
        </authorList>
    </citation>
    <scope>NUCLEOTIDE SEQUENCE [LARGE SCALE GENOMIC DNA]</scope>
    <source>
        <strain evidence="2 3">NRRL 3427</strain>
    </source>
</reference>
<accession>A0A0L8J1B9</accession>
<dbReference type="Proteomes" id="UP000037023">
    <property type="component" value="Unassembled WGS sequence"/>
</dbReference>
<proteinExistence type="predicted"/>